<feature type="compositionally biased region" description="Acidic residues" evidence="1">
    <location>
        <begin position="506"/>
        <end position="520"/>
    </location>
</feature>
<dbReference type="SMART" id="SM00241">
    <property type="entry name" value="ZP"/>
    <property type="match status" value="1"/>
</dbReference>
<evidence type="ECO:0000313" key="5">
    <source>
        <dbReference type="Proteomes" id="UP000015104"/>
    </source>
</evidence>
<dbReference type="Proteomes" id="UP000015104">
    <property type="component" value="Unassembled WGS sequence"/>
</dbReference>
<feature type="compositionally biased region" description="Low complexity" evidence="1">
    <location>
        <begin position="477"/>
        <end position="500"/>
    </location>
</feature>
<feature type="compositionally biased region" description="Acidic residues" evidence="1">
    <location>
        <begin position="426"/>
        <end position="436"/>
    </location>
</feature>
<feature type="compositionally biased region" description="Low complexity" evidence="1">
    <location>
        <begin position="736"/>
        <end position="749"/>
    </location>
</feature>
<reference evidence="4" key="2">
    <citation type="submission" date="2015-06" db="UniProtKB">
        <authorList>
            <consortium name="EnsemblMetazoa"/>
        </authorList>
    </citation>
    <scope>IDENTIFICATION</scope>
</reference>
<feature type="compositionally biased region" description="Low complexity" evidence="1">
    <location>
        <begin position="437"/>
        <end position="452"/>
    </location>
</feature>
<dbReference type="EMBL" id="CAEY01001042">
    <property type="status" value="NOT_ANNOTATED_CDS"/>
    <property type="molecule type" value="Genomic_DNA"/>
</dbReference>
<feature type="compositionally biased region" description="Low complexity" evidence="1">
    <location>
        <begin position="707"/>
        <end position="717"/>
    </location>
</feature>
<feature type="compositionally biased region" description="Basic and acidic residues" evidence="1">
    <location>
        <begin position="521"/>
        <end position="539"/>
    </location>
</feature>
<feature type="compositionally biased region" description="Low complexity" evidence="1">
    <location>
        <begin position="630"/>
        <end position="664"/>
    </location>
</feature>
<organism evidence="4 5">
    <name type="scientific">Tetranychus urticae</name>
    <name type="common">Two-spotted spider mite</name>
    <dbReference type="NCBI Taxonomy" id="32264"/>
    <lineage>
        <taxon>Eukaryota</taxon>
        <taxon>Metazoa</taxon>
        <taxon>Ecdysozoa</taxon>
        <taxon>Arthropoda</taxon>
        <taxon>Chelicerata</taxon>
        <taxon>Arachnida</taxon>
        <taxon>Acari</taxon>
        <taxon>Acariformes</taxon>
        <taxon>Trombidiformes</taxon>
        <taxon>Prostigmata</taxon>
        <taxon>Eleutherengona</taxon>
        <taxon>Raphignathae</taxon>
        <taxon>Tetranychoidea</taxon>
        <taxon>Tetranychidae</taxon>
        <taxon>Tetranychus</taxon>
    </lineage>
</organism>
<reference evidence="5" key="1">
    <citation type="submission" date="2011-08" db="EMBL/GenBank/DDBJ databases">
        <authorList>
            <person name="Rombauts S."/>
        </authorList>
    </citation>
    <scope>NUCLEOTIDE SEQUENCE</scope>
    <source>
        <strain evidence="5">London</strain>
    </source>
</reference>
<dbReference type="InterPro" id="IPR056953">
    <property type="entry name" value="CUT_N"/>
</dbReference>
<proteinExistence type="predicted"/>
<feature type="compositionally biased region" description="Acidic residues" evidence="1">
    <location>
        <begin position="399"/>
        <end position="411"/>
    </location>
</feature>
<feature type="compositionally biased region" description="Low complexity" evidence="1">
    <location>
        <begin position="888"/>
        <end position="897"/>
    </location>
</feature>
<feature type="compositionally biased region" description="Basic residues" evidence="1">
    <location>
        <begin position="764"/>
        <end position="779"/>
    </location>
</feature>
<dbReference type="eggNOG" id="ENOG502RQNV">
    <property type="taxonomic scope" value="Eukaryota"/>
</dbReference>
<dbReference type="EnsemblMetazoa" id="tetur36g01090.1">
    <property type="protein sequence ID" value="tetur36g01090.1"/>
    <property type="gene ID" value="tetur36g01090"/>
</dbReference>
<feature type="domain" description="ZP" evidence="3">
    <location>
        <begin position="33"/>
        <end position="302"/>
    </location>
</feature>
<feature type="compositionally biased region" description="Low complexity" evidence="1">
    <location>
        <begin position="671"/>
        <end position="687"/>
    </location>
</feature>
<dbReference type="PANTHER" id="PTHR46560:SF6">
    <property type="entry name" value="ZYE"/>
    <property type="match status" value="1"/>
</dbReference>
<feature type="compositionally biased region" description="Basic residues" evidence="1">
    <location>
        <begin position="721"/>
        <end position="735"/>
    </location>
</feature>
<accession>T1L3T9</accession>
<dbReference type="Pfam" id="PF25057">
    <property type="entry name" value="CUT_N"/>
    <property type="match status" value="1"/>
</dbReference>
<feature type="region of interest" description="Disordered" evidence="1">
    <location>
        <begin position="302"/>
        <end position="779"/>
    </location>
</feature>
<dbReference type="PANTHER" id="PTHR46560">
    <property type="entry name" value="CYPHER, ISOFORM B"/>
    <property type="match status" value="1"/>
</dbReference>
<dbReference type="InterPro" id="IPR055355">
    <property type="entry name" value="ZP-C"/>
</dbReference>
<dbReference type="PROSITE" id="PS51034">
    <property type="entry name" value="ZP_2"/>
    <property type="match status" value="1"/>
</dbReference>
<feature type="chain" id="PRO_5004592093" description="ZP domain-containing protein" evidence="2">
    <location>
        <begin position="23"/>
        <end position="953"/>
    </location>
</feature>
<evidence type="ECO:0000313" key="4">
    <source>
        <dbReference type="EnsemblMetazoa" id="tetur36g01090.1"/>
    </source>
</evidence>
<dbReference type="AlphaFoldDB" id="T1L3T9"/>
<feature type="signal peptide" evidence="2">
    <location>
        <begin position="1"/>
        <end position="22"/>
    </location>
</feature>
<feature type="compositionally biased region" description="Acidic residues" evidence="1">
    <location>
        <begin position="324"/>
        <end position="335"/>
    </location>
</feature>
<sequence length="953" mass="105480">MVNHLLSIFILTQVINLSYVASLAPQIKDLKVQCDSDGMEVNVTFDSPFNGIIFSKGYYNDMGCRYVQEKSDSSNLAFKIPAEGCGTASVLSKDVKDSKQFENVIIFQNDPIYQEVWDSARLLSCRYSLQRDLPVQEKRVIFKPFLVDMLDVIRVPMADFAGDEHKVDCWMDVTKGRYPNNSPIDGPVKVGENLTLAIYIRDTRKRTDIRVKDCYAYDNEKSVNDTSPALLQLSGEDGCPLKPKLMDVWKRTTTGAQDATVLAYSTVTAFKFPDHSNVHLTCNVELCKNQCADRCSLEEKEIAKGKNGEASTDGDEEMSKSSESESDDEDDDDDSNSNKNDESDVKPVSISTKAAPASAPKRDSTKSEDAEDEDSNAGEEAKMETTSAKPTTASSVKDADEDEDAASEDAAEGSTSERGGRKSDGEDNEEGTDEETSVGSSTSTSTTTSTTTAKPSEDEDEEEDKSDEEDEDKKSETSPTTTTSTTSTTSTTTTTTTTTEKPSEKSEDDEEDEDGVDDSDTDSRKRSLRPAKAEGKSIADDEDEDEEDNSSKLISFKAKQSMKTKAEASEDEDYDDDLQSSRGSSTSVSPVTTTTTPIPKTPLIIVIKPEKSRKKIKEAARRGRIESRSRQAVRSSSSKLGSSRSISSQVSRESCCSDVTTTSSRSDRKSTTSTTKSPIIARSSSGRSVRRSSRFDEPNSENKQAKTSTTTTTTSTTVAPKKIKTTSTKRPRRRSTTTTTTTTTTPRTTTESDEDKEETEAPRTFRKSTRKPKRPVVRTRKSLTDRLFIPHSNDRQTTPKTVTTTISPSISSSSTFRIASNRFSTHRSNPYLRSTLKPATIPSSRNSLRLTSSSTVAPPKRLADFDEFKDNEALIENEKPDRNRIKPSSSSAATGASRRWDGDELFNPFKEIEYEPVRLNNNRNQRRRRSLYTLSNDQHTDEKLSNYNMPIIF</sequence>
<dbReference type="STRING" id="32264.T1L3T9"/>
<name>T1L3T9_TETUR</name>
<feature type="compositionally biased region" description="Basic and acidic residues" evidence="1">
    <location>
        <begin position="617"/>
        <end position="629"/>
    </location>
</feature>
<feature type="compositionally biased region" description="Acidic residues" evidence="1">
    <location>
        <begin position="457"/>
        <end position="471"/>
    </location>
</feature>
<evidence type="ECO:0000256" key="1">
    <source>
        <dbReference type="SAM" id="MobiDB-lite"/>
    </source>
</evidence>
<keyword evidence="2" id="KW-0732">Signal</keyword>
<dbReference type="InterPro" id="IPR001507">
    <property type="entry name" value="ZP_dom"/>
</dbReference>
<feature type="compositionally biased region" description="Low complexity" evidence="1">
    <location>
        <begin position="584"/>
        <end position="607"/>
    </location>
</feature>
<feature type="compositionally biased region" description="Acidic residues" evidence="1">
    <location>
        <begin position="569"/>
        <end position="578"/>
    </location>
</feature>
<dbReference type="Pfam" id="PF00100">
    <property type="entry name" value="Zona_pellucida"/>
    <property type="match status" value="1"/>
</dbReference>
<protein>
    <recommendedName>
        <fullName evidence="3">ZP domain-containing protein</fullName>
    </recommendedName>
</protein>
<keyword evidence="5" id="KW-1185">Reference proteome</keyword>
<evidence type="ECO:0000259" key="3">
    <source>
        <dbReference type="PROSITE" id="PS51034"/>
    </source>
</evidence>
<dbReference type="HOGENOM" id="CLU_309362_0_0_1"/>
<feature type="region of interest" description="Disordered" evidence="1">
    <location>
        <begin position="879"/>
        <end position="899"/>
    </location>
</feature>
<evidence type="ECO:0000256" key="2">
    <source>
        <dbReference type="SAM" id="SignalP"/>
    </source>
</evidence>